<evidence type="ECO:0000313" key="1">
    <source>
        <dbReference type="EMBL" id="MEU6820174.1"/>
    </source>
</evidence>
<evidence type="ECO:0000313" key="2">
    <source>
        <dbReference type="Proteomes" id="UP001551176"/>
    </source>
</evidence>
<proteinExistence type="predicted"/>
<organism evidence="1 2">
    <name type="scientific">Streptomyces atriruber</name>
    <dbReference type="NCBI Taxonomy" id="545121"/>
    <lineage>
        <taxon>Bacteria</taxon>
        <taxon>Bacillati</taxon>
        <taxon>Actinomycetota</taxon>
        <taxon>Actinomycetes</taxon>
        <taxon>Kitasatosporales</taxon>
        <taxon>Streptomycetaceae</taxon>
        <taxon>Streptomyces</taxon>
    </lineage>
</organism>
<comment type="caution">
    <text evidence="1">The sequence shown here is derived from an EMBL/GenBank/DDBJ whole genome shotgun (WGS) entry which is preliminary data.</text>
</comment>
<dbReference type="Proteomes" id="UP001551176">
    <property type="component" value="Unassembled WGS sequence"/>
</dbReference>
<dbReference type="RefSeq" id="WP_359345339.1">
    <property type="nucleotide sequence ID" value="NZ_JBEYXV010000002.1"/>
</dbReference>
<dbReference type="EMBL" id="JBEYXV010000002">
    <property type="protein sequence ID" value="MEU6820174.1"/>
    <property type="molecule type" value="Genomic_DNA"/>
</dbReference>
<name>A0ABV3BGP8_9ACTN</name>
<sequence length="230" mass="24814">MSERNDQSDVERVTAAWQQLTDWLRVHAPTSYASLLPPATEEEIGTAEALLTQHLGYGLPAELVAVWRLCGGVEHQYIEPNEDEGEVGSGAFLPDGVLLAPTAAVHPRLPGTGERDYWDGAEVVPWLTGDEAGPEHGRYVSARGVGRWSTSAGPDVSAPDHPSAAAYLEAVHRTLVEGPGDRMGADAVPGIVWGCLVWDDPRHPWLDDALPHWTPLHRSARRGCETGVGN</sequence>
<accession>A0ABV3BGP8</accession>
<keyword evidence="2" id="KW-1185">Reference proteome</keyword>
<reference evidence="1 2" key="1">
    <citation type="submission" date="2024-06" db="EMBL/GenBank/DDBJ databases">
        <title>The Natural Products Discovery Center: Release of the First 8490 Sequenced Strains for Exploring Actinobacteria Biosynthetic Diversity.</title>
        <authorList>
            <person name="Kalkreuter E."/>
            <person name="Kautsar S.A."/>
            <person name="Yang D."/>
            <person name="Bader C.D."/>
            <person name="Teijaro C.N."/>
            <person name="Fluegel L."/>
            <person name="Davis C.M."/>
            <person name="Simpson J.R."/>
            <person name="Lauterbach L."/>
            <person name="Steele A.D."/>
            <person name="Gui C."/>
            <person name="Meng S."/>
            <person name="Li G."/>
            <person name="Viehrig K."/>
            <person name="Ye F."/>
            <person name="Su P."/>
            <person name="Kiefer A.F."/>
            <person name="Nichols A."/>
            <person name="Cepeda A.J."/>
            <person name="Yan W."/>
            <person name="Fan B."/>
            <person name="Jiang Y."/>
            <person name="Adhikari A."/>
            <person name="Zheng C.-J."/>
            <person name="Schuster L."/>
            <person name="Cowan T.M."/>
            <person name="Smanski M.J."/>
            <person name="Chevrette M.G."/>
            <person name="De Carvalho L.P.S."/>
            <person name="Shen B."/>
        </authorList>
    </citation>
    <scope>NUCLEOTIDE SEQUENCE [LARGE SCALE GENOMIC DNA]</scope>
    <source>
        <strain evidence="1 2">NPDC046838</strain>
    </source>
</reference>
<protein>
    <submittedName>
        <fullName evidence="1">SMI1/KNR4 family protein</fullName>
    </submittedName>
</protein>
<gene>
    <name evidence="1" type="ORF">ABZ921_06060</name>
</gene>